<evidence type="ECO:0000313" key="2">
    <source>
        <dbReference type="EMBL" id="SUA44971.1"/>
    </source>
</evidence>
<dbReference type="AlphaFoldDB" id="A0A378WWY4"/>
<keyword evidence="1" id="KW-0472">Membrane</keyword>
<name>A0A378WWY4_9NOCA</name>
<evidence type="ECO:0000313" key="3">
    <source>
        <dbReference type="Proteomes" id="UP000255082"/>
    </source>
</evidence>
<proteinExistence type="predicted"/>
<evidence type="ECO:0000256" key="1">
    <source>
        <dbReference type="SAM" id="Phobius"/>
    </source>
</evidence>
<feature type="transmembrane region" description="Helical" evidence="1">
    <location>
        <begin position="149"/>
        <end position="170"/>
    </location>
</feature>
<dbReference type="RefSeq" id="WP_062964187.1">
    <property type="nucleotide sequence ID" value="NZ_JAJFOE010000001.1"/>
</dbReference>
<protein>
    <submittedName>
        <fullName evidence="2">Uncharacterized protein</fullName>
    </submittedName>
</protein>
<sequence length="181" mass="19546">MNSSPGDNTVPAWATGDAFADDRFAKKGEIRFTTGAIDKNGDVAQLLVVGSDETSKTLILRKVVHKGDPDKPIYLSAADFATLSANDEGTHALQNQSLRLTFKPAKRRDAIRHPGNRSALIDATVNVVLSLLLAVGAVLNVWFSRKADTSGWVLVVAVAILVVACLTALWKAYRELSKLFE</sequence>
<keyword evidence="1" id="KW-0812">Transmembrane</keyword>
<organism evidence="2 3">
    <name type="scientific">Nocardia africana</name>
    <dbReference type="NCBI Taxonomy" id="134964"/>
    <lineage>
        <taxon>Bacteria</taxon>
        <taxon>Bacillati</taxon>
        <taxon>Actinomycetota</taxon>
        <taxon>Actinomycetes</taxon>
        <taxon>Mycobacteriales</taxon>
        <taxon>Nocardiaceae</taxon>
        <taxon>Nocardia</taxon>
    </lineage>
</organism>
<dbReference type="EMBL" id="UGRU01000001">
    <property type="protein sequence ID" value="SUA44971.1"/>
    <property type="molecule type" value="Genomic_DNA"/>
</dbReference>
<gene>
    <name evidence="2" type="ORF">NCTC13184_03493</name>
</gene>
<reference evidence="2 3" key="1">
    <citation type="submission" date="2018-06" db="EMBL/GenBank/DDBJ databases">
        <authorList>
            <consortium name="Pathogen Informatics"/>
            <person name="Doyle S."/>
        </authorList>
    </citation>
    <scope>NUCLEOTIDE SEQUENCE [LARGE SCALE GENOMIC DNA]</scope>
    <source>
        <strain evidence="2 3">NCTC13184</strain>
    </source>
</reference>
<feature type="transmembrane region" description="Helical" evidence="1">
    <location>
        <begin position="119"/>
        <end position="143"/>
    </location>
</feature>
<keyword evidence="1" id="KW-1133">Transmembrane helix</keyword>
<dbReference type="Proteomes" id="UP000255082">
    <property type="component" value="Unassembled WGS sequence"/>
</dbReference>
<accession>A0A378WWY4</accession>